<reference evidence="2" key="1">
    <citation type="journal article" date="2023" name="Nat. Plants">
        <title>Single-cell RNA sequencing provides a high-resolution roadmap for understanding the multicellular compartmentation of specialized metabolism.</title>
        <authorList>
            <person name="Sun S."/>
            <person name="Shen X."/>
            <person name="Li Y."/>
            <person name="Li Y."/>
            <person name="Wang S."/>
            <person name="Li R."/>
            <person name="Zhang H."/>
            <person name="Shen G."/>
            <person name="Guo B."/>
            <person name="Wei J."/>
            <person name="Xu J."/>
            <person name="St-Pierre B."/>
            <person name="Chen S."/>
            <person name="Sun C."/>
        </authorList>
    </citation>
    <scope>NUCLEOTIDE SEQUENCE [LARGE SCALE GENOMIC DNA]</scope>
</reference>
<keyword evidence="2" id="KW-1185">Reference proteome</keyword>
<proteinExistence type="predicted"/>
<sequence>MHPHFFLESLLLHGQISIVLFQFRPVTSSFLGCIPATKNPLDGKFSSIPRSLVDKIYRIQGGLELSFFRVIVIIRFRLTRNDIISVRSVNLIVIIINVTVQHRRFITAVICSGKVVRFGNWKRMARMLREIMDCRWKEGKVIGGMNYCPLTSWAHGMSYFDVFATKLLSWKRAVAELL</sequence>
<dbReference type="Proteomes" id="UP001060085">
    <property type="component" value="Linkage Group LG02"/>
</dbReference>
<gene>
    <name evidence="1" type="ORF">M9H77_08767</name>
</gene>
<name>A0ACC0BYZ8_CATRO</name>
<evidence type="ECO:0000313" key="1">
    <source>
        <dbReference type="EMBL" id="KAI5677817.1"/>
    </source>
</evidence>
<evidence type="ECO:0000313" key="2">
    <source>
        <dbReference type="Proteomes" id="UP001060085"/>
    </source>
</evidence>
<dbReference type="EMBL" id="CM044702">
    <property type="protein sequence ID" value="KAI5677817.1"/>
    <property type="molecule type" value="Genomic_DNA"/>
</dbReference>
<organism evidence="1 2">
    <name type="scientific">Catharanthus roseus</name>
    <name type="common">Madagascar periwinkle</name>
    <name type="synonym">Vinca rosea</name>
    <dbReference type="NCBI Taxonomy" id="4058"/>
    <lineage>
        <taxon>Eukaryota</taxon>
        <taxon>Viridiplantae</taxon>
        <taxon>Streptophyta</taxon>
        <taxon>Embryophyta</taxon>
        <taxon>Tracheophyta</taxon>
        <taxon>Spermatophyta</taxon>
        <taxon>Magnoliopsida</taxon>
        <taxon>eudicotyledons</taxon>
        <taxon>Gunneridae</taxon>
        <taxon>Pentapetalae</taxon>
        <taxon>asterids</taxon>
        <taxon>lamiids</taxon>
        <taxon>Gentianales</taxon>
        <taxon>Apocynaceae</taxon>
        <taxon>Rauvolfioideae</taxon>
        <taxon>Vinceae</taxon>
        <taxon>Catharanthinae</taxon>
        <taxon>Catharanthus</taxon>
    </lineage>
</organism>
<accession>A0ACC0BYZ8</accession>
<comment type="caution">
    <text evidence="1">The sequence shown here is derived from an EMBL/GenBank/DDBJ whole genome shotgun (WGS) entry which is preliminary data.</text>
</comment>
<protein>
    <submittedName>
        <fullName evidence="1">Uncharacterized protein</fullName>
    </submittedName>
</protein>